<evidence type="ECO:0000313" key="3">
    <source>
        <dbReference type="Proteomes" id="UP000664654"/>
    </source>
</evidence>
<evidence type="ECO:0000313" key="2">
    <source>
        <dbReference type="EMBL" id="MBN7825273.1"/>
    </source>
</evidence>
<keyword evidence="3" id="KW-1185">Reference proteome</keyword>
<dbReference type="NCBIfam" id="TIGR02246">
    <property type="entry name" value="SgcJ/EcaC family oxidoreductase"/>
    <property type="match status" value="1"/>
</dbReference>
<dbReference type="InterPro" id="IPR011944">
    <property type="entry name" value="Steroid_delta5-4_isomerase"/>
</dbReference>
<accession>A0A939DM36</accession>
<dbReference type="RefSeq" id="WP_206573389.1">
    <property type="nucleotide sequence ID" value="NZ_JAFKCV010000004.1"/>
</dbReference>
<protein>
    <submittedName>
        <fullName evidence="2">Nuclear transport factor 2 family protein</fullName>
    </submittedName>
</protein>
<dbReference type="AlphaFoldDB" id="A0A939DM36"/>
<dbReference type="Gene3D" id="3.10.450.50">
    <property type="match status" value="1"/>
</dbReference>
<comment type="caution">
    <text evidence="2">The sequence shown here is derived from an EMBL/GenBank/DDBJ whole genome shotgun (WGS) entry which is preliminary data.</text>
</comment>
<organism evidence="2 3">
    <name type="scientific">Bowmanella dokdonensis</name>
    <dbReference type="NCBI Taxonomy" id="751969"/>
    <lineage>
        <taxon>Bacteria</taxon>
        <taxon>Pseudomonadati</taxon>
        <taxon>Pseudomonadota</taxon>
        <taxon>Gammaproteobacteria</taxon>
        <taxon>Alteromonadales</taxon>
        <taxon>Alteromonadaceae</taxon>
        <taxon>Bowmanella</taxon>
    </lineage>
</organism>
<dbReference type="Proteomes" id="UP000664654">
    <property type="component" value="Unassembled WGS sequence"/>
</dbReference>
<dbReference type="InterPro" id="IPR032710">
    <property type="entry name" value="NTF2-like_dom_sf"/>
</dbReference>
<evidence type="ECO:0000259" key="1">
    <source>
        <dbReference type="Pfam" id="PF14534"/>
    </source>
</evidence>
<dbReference type="InterPro" id="IPR027843">
    <property type="entry name" value="DUF4440"/>
</dbReference>
<name>A0A939DM36_9ALTE</name>
<gene>
    <name evidence="2" type="ORF">J0A66_08580</name>
</gene>
<dbReference type="SUPFAM" id="SSF54427">
    <property type="entry name" value="NTF2-like"/>
    <property type="match status" value="1"/>
</dbReference>
<sequence length="134" mass="14523">MNTDEKEIRALVATWMTATKESDADTVLGLIADDAKFLVPGQPPFGKETFAQAAQDPSSASMEIDGDSDILEITVTGDWAFMVSHLTVTVRSGGSVQMVRAGHTLSVLKKTDGRWKLFRDANLLVPVQETTDNP</sequence>
<dbReference type="EMBL" id="JAFKCV010000004">
    <property type="protein sequence ID" value="MBN7825273.1"/>
    <property type="molecule type" value="Genomic_DNA"/>
</dbReference>
<dbReference type="Pfam" id="PF14534">
    <property type="entry name" value="DUF4440"/>
    <property type="match status" value="1"/>
</dbReference>
<reference evidence="2" key="1">
    <citation type="submission" date="2021-03" db="EMBL/GenBank/DDBJ databases">
        <title>novel species isolated from a fishpond in China.</title>
        <authorList>
            <person name="Lu H."/>
            <person name="Cai Z."/>
        </authorList>
    </citation>
    <scope>NUCLEOTIDE SEQUENCE</scope>
    <source>
        <strain evidence="2">JCM 30855</strain>
    </source>
</reference>
<proteinExistence type="predicted"/>
<feature type="domain" description="DUF4440" evidence="1">
    <location>
        <begin position="8"/>
        <end position="117"/>
    </location>
</feature>